<dbReference type="EMBL" id="QTUC01000001">
    <property type="protein sequence ID" value="REF36392.1"/>
    <property type="molecule type" value="Genomic_DNA"/>
</dbReference>
<accession>A0A3D9V3L1</accession>
<keyword evidence="5" id="KW-1185">Reference proteome</keyword>
<organism evidence="4 5">
    <name type="scientific">Thermasporomyces composti</name>
    <dbReference type="NCBI Taxonomy" id="696763"/>
    <lineage>
        <taxon>Bacteria</taxon>
        <taxon>Bacillati</taxon>
        <taxon>Actinomycetota</taxon>
        <taxon>Actinomycetes</taxon>
        <taxon>Propionibacteriales</taxon>
        <taxon>Nocardioidaceae</taxon>
        <taxon>Thermasporomyces</taxon>
    </lineage>
</organism>
<dbReference type="AlphaFoldDB" id="A0A3D9V3L1"/>
<feature type="domain" description="NAD-dependent epimerase/dehydratase" evidence="3">
    <location>
        <begin position="9"/>
        <end position="251"/>
    </location>
</feature>
<dbReference type="PANTHER" id="PTHR10366:SF564">
    <property type="entry name" value="STEROL-4-ALPHA-CARBOXYLATE 3-DEHYDROGENASE, DECARBOXYLATING"/>
    <property type="match status" value="1"/>
</dbReference>
<gene>
    <name evidence="4" type="ORF">DFJ64_1799</name>
</gene>
<sequence length="343" mass="37411">MSMSSEKRVLVTGISGFLGGYVAAALLKRGYSIRGSIRDPARASQVRESFRAAGADITRLELCVLDLLDDRGWAEAAEGCRYLHHVASPFVLTMPKDEDALIRPAVEGTRRAIRAGLEAGHERIVLTSSVVAIDGGHVSYGRPFTTHDWTRVDGPHVNAYHKSKTLAEQQAWRLVDSEGARQKLAVINPGTMLGPLLDDDPGTSVAIIQRLLKGEMAMIPNLIFPYVDVRDVADAHVAAMETAEAGGQRHIVANNGVPLADIARMLREGFPEHAERIPARRMPAWMARVVALFNKSLRDNLSRLDVPRSYDVSSGLQLLGRPLRPTHEAVVASARSLLERGLA</sequence>
<name>A0A3D9V3L1_THECX</name>
<dbReference type="InterPro" id="IPR036291">
    <property type="entry name" value="NAD(P)-bd_dom_sf"/>
</dbReference>
<dbReference type="CDD" id="cd05227">
    <property type="entry name" value="AR_SDR_e"/>
    <property type="match status" value="1"/>
</dbReference>
<dbReference type="GO" id="GO:0016616">
    <property type="term" value="F:oxidoreductase activity, acting on the CH-OH group of donors, NAD or NADP as acceptor"/>
    <property type="evidence" value="ECO:0007669"/>
    <property type="project" value="TreeGrafter"/>
</dbReference>
<dbReference type="PANTHER" id="PTHR10366">
    <property type="entry name" value="NAD DEPENDENT EPIMERASE/DEHYDRATASE"/>
    <property type="match status" value="1"/>
</dbReference>
<dbReference type="InterPro" id="IPR050425">
    <property type="entry name" value="NAD(P)_dehydrat-like"/>
</dbReference>
<protein>
    <submittedName>
        <fullName evidence="4">Dihydroflavonol-4-reductase</fullName>
    </submittedName>
</protein>
<dbReference type="Proteomes" id="UP000256485">
    <property type="component" value="Unassembled WGS sequence"/>
</dbReference>
<evidence type="ECO:0000313" key="5">
    <source>
        <dbReference type="Proteomes" id="UP000256485"/>
    </source>
</evidence>
<evidence type="ECO:0000259" key="3">
    <source>
        <dbReference type="Pfam" id="PF01370"/>
    </source>
</evidence>
<comment type="caution">
    <text evidence="4">The sequence shown here is derived from an EMBL/GenBank/DDBJ whole genome shotgun (WGS) entry which is preliminary data.</text>
</comment>
<dbReference type="Gene3D" id="3.40.50.720">
    <property type="entry name" value="NAD(P)-binding Rossmann-like Domain"/>
    <property type="match status" value="1"/>
</dbReference>
<dbReference type="FunFam" id="3.40.50.720:FF:000336">
    <property type="entry name" value="Aldehyde reductase"/>
    <property type="match status" value="1"/>
</dbReference>
<proteinExistence type="inferred from homology"/>
<dbReference type="InterPro" id="IPR001509">
    <property type="entry name" value="Epimerase_deHydtase"/>
</dbReference>
<keyword evidence="1" id="KW-0560">Oxidoreductase</keyword>
<dbReference type="Pfam" id="PF01370">
    <property type="entry name" value="Epimerase"/>
    <property type="match status" value="1"/>
</dbReference>
<evidence type="ECO:0000256" key="2">
    <source>
        <dbReference type="ARBA" id="ARBA00023445"/>
    </source>
</evidence>
<comment type="similarity">
    <text evidence="2">Belongs to the NAD(P)-dependent epimerase/dehydratase family. Dihydroflavonol-4-reductase subfamily.</text>
</comment>
<evidence type="ECO:0000313" key="4">
    <source>
        <dbReference type="EMBL" id="REF36392.1"/>
    </source>
</evidence>
<evidence type="ECO:0000256" key="1">
    <source>
        <dbReference type="ARBA" id="ARBA00023002"/>
    </source>
</evidence>
<dbReference type="SUPFAM" id="SSF51735">
    <property type="entry name" value="NAD(P)-binding Rossmann-fold domains"/>
    <property type="match status" value="1"/>
</dbReference>
<reference evidence="4 5" key="1">
    <citation type="submission" date="2018-08" db="EMBL/GenBank/DDBJ databases">
        <title>Sequencing the genomes of 1000 actinobacteria strains.</title>
        <authorList>
            <person name="Klenk H.-P."/>
        </authorList>
    </citation>
    <scope>NUCLEOTIDE SEQUENCE [LARGE SCALE GENOMIC DNA]</scope>
    <source>
        <strain evidence="4 5">DSM 22891</strain>
    </source>
</reference>